<dbReference type="InterPro" id="IPR003395">
    <property type="entry name" value="RecF/RecN/SMC_N"/>
</dbReference>
<evidence type="ECO:0000259" key="2">
    <source>
        <dbReference type="Pfam" id="PF02463"/>
    </source>
</evidence>
<dbReference type="AlphaFoldDB" id="A0A2H0YZB8"/>
<reference evidence="4" key="1">
    <citation type="submission" date="2017-09" db="EMBL/GenBank/DDBJ databases">
        <title>Depth-based differentiation of microbial function through sediment-hosted aquifers and enrichment of novel symbionts in the deep terrestrial subsurface.</title>
        <authorList>
            <person name="Probst A.J."/>
            <person name="Ladd B."/>
            <person name="Jarett J.K."/>
            <person name="Geller-Mcgrath D.E."/>
            <person name="Sieber C.M.K."/>
            <person name="Emerson J.B."/>
            <person name="Anantharaman K."/>
            <person name="Thomas B.C."/>
            <person name="Malmstrom R."/>
            <person name="Stieglmeier M."/>
            <person name="Klingl A."/>
            <person name="Woyke T."/>
            <person name="Ryan C.M."/>
            <person name="Banfield J.F."/>
        </authorList>
    </citation>
    <scope>NUCLEOTIDE SEQUENCE [LARGE SCALE GENOMIC DNA]</scope>
</reference>
<gene>
    <name evidence="3" type="ORF">COT23_00080</name>
</gene>
<feature type="domain" description="RecF/RecN/SMC N-terminal" evidence="2">
    <location>
        <begin position="1"/>
        <end position="725"/>
    </location>
</feature>
<dbReference type="EMBL" id="PEXT01000004">
    <property type="protein sequence ID" value="PIS43659.1"/>
    <property type="molecule type" value="Genomic_DNA"/>
</dbReference>
<dbReference type="SUPFAM" id="SSF52540">
    <property type="entry name" value="P-loop containing nucleoside triphosphate hydrolases"/>
    <property type="match status" value="1"/>
</dbReference>
<evidence type="ECO:0000256" key="1">
    <source>
        <dbReference type="SAM" id="Coils"/>
    </source>
</evidence>
<dbReference type="Pfam" id="PF02463">
    <property type="entry name" value="SMC_N"/>
    <property type="match status" value="1"/>
</dbReference>
<organism evidence="3 4">
    <name type="scientific">Candidatus Kaiserbacteria bacterium CG08_land_8_20_14_0_20_50_21</name>
    <dbReference type="NCBI Taxonomy" id="1974604"/>
    <lineage>
        <taxon>Bacteria</taxon>
        <taxon>Candidatus Kaiseribacteriota</taxon>
    </lineage>
</organism>
<name>A0A2H0YZB8_9BACT</name>
<dbReference type="InterPro" id="IPR027417">
    <property type="entry name" value="P-loop_NTPase"/>
</dbReference>
<accession>A0A2H0YZB8</accession>
<evidence type="ECO:0000313" key="4">
    <source>
        <dbReference type="Proteomes" id="UP000228687"/>
    </source>
</evidence>
<comment type="caution">
    <text evidence="3">The sequence shown here is derived from an EMBL/GenBank/DDBJ whole genome shotgun (WGS) entry which is preliminary data.</text>
</comment>
<dbReference type="Proteomes" id="UP000228687">
    <property type="component" value="Unassembled WGS sequence"/>
</dbReference>
<feature type="coiled-coil region" evidence="1">
    <location>
        <begin position="170"/>
        <end position="197"/>
    </location>
</feature>
<dbReference type="PANTHER" id="PTHR43977">
    <property type="entry name" value="STRUCTURAL MAINTENANCE OF CHROMOSOMES PROTEIN 3"/>
    <property type="match status" value="1"/>
</dbReference>
<sequence length="740" mass="82875">MLKRLEIVGFKSFARKTVLDFSSATTAIVGPNGSGKSNVAEAFRFALGEQSMKSMRSKRAEDLIWGGSHSVPRASRAAVVIVFDNLSARGSRPFKIDFDEVAIERAVFRDGTSEYSINGSRVRLRDVVELLAGANIGETGHHIISQGEADRILLASPRDRRAMLEDALGLQIYEFKKHEAAKKLEKTEENIAQVNALRRELTPHVRFLESQVKKLERADALRTELIDLARTYFAIEDVYITQEQLKIVEEKRATEERLVVVSTELEQIADPKSADRETVQRTEALRKAEHEVYELSGMRTALSREIGRIEGALAEVQRRASVVVSEPYAKVPREELEALHTEVETQIKILAGGSIEALRAALTAIHTAIKIFFTRHSMPHDEYLSDEEDAAHKLEREHITLIEKYTAVSVRLEKAETARARSREDMIALEETSREIRRRILDVAQAKAHEEGERTKAEAREFELTLLVEALERDKQEVVVLGGTEAMAYVALPAAPHEERKMQEDRHRTLERLKIRLEEAGGTGEDIRREHKEVSEREAFLTTELNDLAKSAAGLGALIRDLDTELAKHFSEGLEKVNTSFGEYFALMFGGGSARLALEELETDEEEAEDCEKLNNVPQEEQRPGIEIAVNLPKKKVRSLMQLSGGERALTSIALIFAMSQVNPPPFLILDETDAALDEANSHRYGDMIKNLAKKSQLIVITHNRETMSRTNILYGVTMGGDGVSKLLSVKFDEAIVVAK</sequence>
<keyword evidence="1" id="KW-0175">Coiled coil</keyword>
<evidence type="ECO:0000313" key="3">
    <source>
        <dbReference type="EMBL" id="PIS43659.1"/>
    </source>
</evidence>
<dbReference type="Gene3D" id="3.40.50.300">
    <property type="entry name" value="P-loop containing nucleotide triphosphate hydrolases"/>
    <property type="match status" value="2"/>
</dbReference>
<feature type="coiled-coil region" evidence="1">
    <location>
        <begin position="384"/>
        <end position="432"/>
    </location>
</feature>
<proteinExistence type="predicted"/>
<protein>
    <recommendedName>
        <fullName evidence="2">RecF/RecN/SMC N-terminal domain-containing protein</fullName>
    </recommendedName>
</protein>